<keyword evidence="1" id="KW-0805">Transcription regulation</keyword>
<dbReference type="InterPro" id="IPR000524">
    <property type="entry name" value="Tscrpt_reg_HTH_GntR"/>
</dbReference>
<comment type="caution">
    <text evidence="5">The sequence shown here is derived from an EMBL/GenBank/DDBJ whole genome shotgun (WGS) entry which is preliminary data.</text>
</comment>
<feature type="domain" description="HTH gntR-type" evidence="4">
    <location>
        <begin position="10"/>
        <end position="78"/>
    </location>
</feature>
<evidence type="ECO:0000256" key="1">
    <source>
        <dbReference type="ARBA" id="ARBA00023015"/>
    </source>
</evidence>
<proteinExistence type="predicted"/>
<dbReference type="InterPro" id="IPR036390">
    <property type="entry name" value="WH_DNA-bd_sf"/>
</dbReference>
<dbReference type="EMBL" id="JAUSQL010000001">
    <property type="protein sequence ID" value="MDP9831730.1"/>
    <property type="molecule type" value="Genomic_DNA"/>
</dbReference>
<accession>A0ABT9PG92</accession>
<dbReference type="SUPFAM" id="SSF46785">
    <property type="entry name" value="Winged helix' DNA-binding domain"/>
    <property type="match status" value="1"/>
</dbReference>
<gene>
    <name evidence="5" type="ORF">J2S45_000409</name>
</gene>
<dbReference type="RefSeq" id="WP_307634383.1">
    <property type="nucleotide sequence ID" value="NZ_JAUSQL010000001.1"/>
</dbReference>
<keyword evidence="3" id="KW-0804">Transcription</keyword>
<keyword evidence="6" id="KW-1185">Reference proteome</keyword>
<sequence length="124" mass="13794">MDDLEFDSKTPIYQQIAEDIRRRIIRGELQAGDQLMSTTQYATTYRINPATANKAFNELTAEGIIFKQRGIGMFVTDDAASILRSGGRQAYAADRLGPVLAEGLALGFTAQDIRAFVNDFLEER</sequence>
<dbReference type="GO" id="GO:0003677">
    <property type="term" value="F:DNA binding"/>
    <property type="evidence" value="ECO:0007669"/>
    <property type="project" value="UniProtKB-KW"/>
</dbReference>
<dbReference type="Proteomes" id="UP001230145">
    <property type="component" value="Unassembled WGS sequence"/>
</dbReference>
<dbReference type="Pfam" id="PF00392">
    <property type="entry name" value="GntR"/>
    <property type="match status" value="1"/>
</dbReference>
<dbReference type="SMART" id="SM00345">
    <property type="entry name" value="HTH_GNTR"/>
    <property type="match status" value="1"/>
</dbReference>
<dbReference type="PROSITE" id="PS50949">
    <property type="entry name" value="HTH_GNTR"/>
    <property type="match status" value="1"/>
</dbReference>
<evidence type="ECO:0000256" key="3">
    <source>
        <dbReference type="ARBA" id="ARBA00023163"/>
    </source>
</evidence>
<evidence type="ECO:0000313" key="5">
    <source>
        <dbReference type="EMBL" id="MDP9831730.1"/>
    </source>
</evidence>
<dbReference type="Gene3D" id="1.10.10.10">
    <property type="entry name" value="Winged helix-like DNA-binding domain superfamily/Winged helix DNA-binding domain"/>
    <property type="match status" value="1"/>
</dbReference>
<reference evidence="5 6" key="1">
    <citation type="submission" date="2023-07" db="EMBL/GenBank/DDBJ databases">
        <title>Sequencing the genomes of 1000 actinobacteria strains.</title>
        <authorList>
            <person name="Klenk H.-P."/>
        </authorList>
    </citation>
    <scope>NUCLEOTIDE SEQUENCE [LARGE SCALE GENOMIC DNA]</scope>
    <source>
        <strain evidence="5 6">DSM 19515</strain>
    </source>
</reference>
<evidence type="ECO:0000256" key="2">
    <source>
        <dbReference type="ARBA" id="ARBA00023125"/>
    </source>
</evidence>
<organism evidence="5 6">
    <name type="scientific">Trueperella abortisuis</name>
    <dbReference type="NCBI Taxonomy" id="445930"/>
    <lineage>
        <taxon>Bacteria</taxon>
        <taxon>Bacillati</taxon>
        <taxon>Actinomycetota</taxon>
        <taxon>Actinomycetes</taxon>
        <taxon>Actinomycetales</taxon>
        <taxon>Actinomycetaceae</taxon>
        <taxon>Trueperella</taxon>
    </lineage>
</organism>
<name>A0ABT9PG92_9ACTO</name>
<keyword evidence="2 5" id="KW-0238">DNA-binding</keyword>
<dbReference type="PANTHER" id="PTHR38445">
    <property type="entry name" value="HTH-TYPE TRANSCRIPTIONAL REPRESSOR YTRA"/>
    <property type="match status" value="1"/>
</dbReference>
<dbReference type="InterPro" id="IPR036388">
    <property type="entry name" value="WH-like_DNA-bd_sf"/>
</dbReference>
<dbReference type="PANTHER" id="PTHR38445:SF9">
    <property type="entry name" value="HTH-TYPE TRANSCRIPTIONAL REPRESSOR YTRA"/>
    <property type="match status" value="1"/>
</dbReference>
<evidence type="ECO:0000313" key="6">
    <source>
        <dbReference type="Proteomes" id="UP001230145"/>
    </source>
</evidence>
<protein>
    <submittedName>
        <fullName evidence="5">DNA-binding transcriptional regulator YhcF (GntR family)</fullName>
    </submittedName>
</protein>
<dbReference type="CDD" id="cd07377">
    <property type="entry name" value="WHTH_GntR"/>
    <property type="match status" value="1"/>
</dbReference>
<evidence type="ECO:0000259" key="4">
    <source>
        <dbReference type="PROSITE" id="PS50949"/>
    </source>
</evidence>